<dbReference type="AlphaFoldDB" id="E1R9A8"/>
<comment type="cofactor">
    <cofactor evidence="1">
        <name>pyridoxal 5'-phosphate</name>
        <dbReference type="ChEBI" id="CHEBI:597326"/>
    </cofactor>
</comment>
<reference evidence="4 5" key="1">
    <citation type="journal article" date="2010" name="Stand. Genomic Sci.">
        <title>Complete genome sequence of Spirochaeta smaragdinae type strain (SEBR 4228).</title>
        <authorList>
            <person name="Mavromatis K."/>
            <person name="Yasawong M."/>
            <person name="Chertkov O."/>
            <person name="Lapidus A."/>
            <person name="Lucas S."/>
            <person name="Nolan M."/>
            <person name="Del Rio T.G."/>
            <person name="Tice H."/>
            <person name="Cheng J.F."/>
            <person name="Pitluck S."/>
            <person name="Liolios K."/>
            <person name="Ivanova N."/>
            <person name="Tapia R."/>
            <person name="Han C."/>
            <person name="Bruce D."/>
            <person name="Goodwin L."/>
            <person name="Pati A."/>
            <person name="Chen A."/>
            <person name="Palaniappan K."/>
            <person name="Land M."/>
            <person name="Hauser L."/>
            <person name="Chang Y.J."/>
            <person name="Jeffries C.D."/>
            <person name="Detter J.C."/>
            <person name="Rohde M."/>
            <person name="Brambilla E."/>
            <person name="Spring S."/>
            <person name="Goker M."/>
            <person name="Sikorski J."/>
            <person name="Woyke T."/>
            <person name="Bristow J."/>
            <person name="Eisen J.A."/>
            <person name="Markowitz V."/>
            <person name="Hugenholtz P."/>
            <person name="Klenk H.P."/>
            <person name="Kyrpides N.C."/>
        </authorList>
    </citation>
    <scope>NUCLEOTIDE SEQUENCE [LARGE SCALE GENOMIC DNA]</scope>
    <source>
        <strain evidence="5">DSM 11293 / JCM 15392 / SEBR 4228</strain>
    </source>
</reference>
<accession>E1R9A8</accession>
<dbReference type="InterPro" id="IPR001926">
    <property type="entry name" value="TrpB-like_PALP"/>
</dbReference>
<name>E1R9A8_SEDSS</name>
<protein>
    <submittedName>
        <fullName evidence="4">Pyridoxal-5'-phosphate-dependent protein beta subunit</fullName>
    </submittedName>
</protein>
<dbReference type="NCBIfam" id="NF004996">
    <property type="entry name" value="PRK06381.1"/>
    <property type="match status" value="1"/>
</dbReference>
<dbReference type="Pfam" id="PF00291">
    <property type="entry name" value="PALP"/>
    <property type="match status" value="1"/>
</dbReference>
<gene>
    <name evidence="4" type="ordered locus">Spirs_3992</name>
</gene>
<dbReference type="EMBL" id="CP002116">
    <property type="protein sequence ID" value="ADK83077.1"/>
    <property type="molecule type" value="Genomic_DNA"/>
</dbReference>
<keyword evidence="2" id="KW-0663">Pyridoxal phosphate</keyword>
<dbReference type="PANTHER" id="PTHR10314">
    <property type="entry name" value="CYSTATHIONINE BETA-SYNTHASE"/>
    <property type="match status" value="1"/>
</dbReference>
<proteinExistence type="predicted"/>
<dbReference type="STRING" id="573413.Spirs_3992"/>
<organism evidence="4 5">
    <name type="scientific">Sediminispirochaeta smaragdinae (strain DSM 11293 / JCM 15392 / SEBR 4228)</name>
    <name type="common">Spirochaeta smaragdinae</name>
    <dbReference type="NCBI Taxonomy" id="573413"/>
    <lineage>
        <taxon>Bacteria</taxon>
        <taxon>Pseudomonadati</taxon>
        <taxon>Spirochaetota</taxon>
        <taxon>Spirochaetia</taxon>
        <taxon>Spirochaetales</taxon>
        <taxon>Spirochaetaceae</taxon>
        <taxon>Sediminispirochaeta</taxon>
    </lineage>
</organism>
<dbReference type="HOGENOM" id="CLU_028142_4_1_12"/>
<evidence type="ECO:0000259" key="3">
    <source>
        <dbReference type="Pfam" id="PF00291"/>
    </source>
</evidence>
<dbReference type="Gene3D" id="3.40.50.1100">
    <property type="match status" value="2"/>
</dbReference>
<keyword evidence="5" id="KW-1185">Reference proteome</keyword>
<evidence type="ECO:0000256" key="1">
    <source>
        <dbReference type="ARBA" id="ARBA00001933"/>
    </source>
</evidence>
<evidence type="ECO:0000313" key="4">
    <source>
        <dbReference type="EMBL" id="ADK83077.1"/>
    </source>
</evidence>
<dbReference type="OrthoDB" id="9795206at2"/>
<sequence length="378" mass="41697">MIISPKLKKDHIIGPMENRSEYQTFDLLADASNAFPEIQEAIYDAAAIASDHDRPIQERISAFEDIIDSEVGDTLLLRARNIEREFGLRQLYLKFEGGNPSGTQKDRIAFAHVRDAMRRGYSGIAIATCGNYGGAMAFAARLAGLSCTAFIPQSYKTRRISEMEGYGVEIIRTPGDYEDAVDRCREYATEKDIYDANPGDTNSVLQMEAYGQIAYELYDELRDAPAAVAIPVSNGSTLAGIQRGFISLYRRGKTSRMPKLIAGSATKKNPIIKAFKSGLSECSDLAPDSIHESAVNEPLINWHSIDGDQALSSIYNSRGWAMDATDKEMVAFARIIREKEGLNVLPASTAGLIAMLKRHKEEPLPGDRYVAILTGRKQ</sequence>
<feature type="domain" description="Tryptophan synthase beta chain-like PALP" evidence="3">
    <location>
        <begin position="69"/>
        <end position="375"/>
    </location>
</feature>
<evidence type="ECO:0000313" key="5">
    <source>
        <dbReference type="Proteomes" id="UP000002318"/>
    </source>
</evidence>
<dbReference type="InterPro" id="IPR050214">
    <property type="entry name" value="Cys_Synth/Cystath_Beta-Synth"/>
</dbReference>
<dbReference type="Proteomes" id="UP000002318">
    <property type="component" value="Chromosome"/>
</dbReference>
<dbReference type="GO" id="GO:1901605">
    <property type="term" value="P:alpha-amino acid metabolic process"/>
    <property type="evidence" value="ECO:0007669"/>
    <property type="project" value="UniProtKB-ARBA"/>
</dbReference>
<dbReference type="eggNOG" id="COG0498">
    <property type="taxonomic scope" value="Bacteria"/>
</dbReference>
<dbReference type="KEGG" id="ssm:Spirs_3992"/>
<dbReference type="InterPro" id="IPR036052">
    <property type="entry name" value="TrpB-like_PALP_sf"/>
</dbReference>
<dbReference type="SUPFAM" id="SSF53686">
    <property type="entry name" value="Tryptophan synthase beta subunit-like PLP-dependent enzymes"/>
    <property type="match status" value="1"/>
</dbReference>
<evidence type="ECO:0000256" key="2">
    <source>
        <dbReference type="ARBA" id="ARBA00022898"/>
    </source>
</evidence>